<comment type="caution">
    <text evidence="2">The sequence shown here is derived from an EMBL/GenBank/DDBJ whole genome shotgun (WGS) entry which is preliminary data.</text>
</comment>
<name>A0ABD5XRX6_9EURY</name>
<organism evidence="2 3">
    <name type="scientific">Halobaculum litoreum</name>
    <dbReference type="NCBI Taxonomy" id="3031998"/>
    <lineage>
        <taxon>Archaea</taxon>
        <taxon>Methanobacteriati</taxon>
        <taxon>Methanobacteriota</taxon>
        <taxon>Stenosarchaea group</taxon>
        <taxon>Halobacteria</taxon>
        <taxon>Halobacteriales</taxon>
        <taxon>Haloferacaceae</taxon>
        <taxon>Halobaculum</taxon>
    </lineage>
</organism>
<evidence type="ECO:0000313" key="2">
    <source>
        <dbReference type="EMBL" id="MFC7137872.1"/>
    </source>
</evidence>
<dbReference type="Pfam" id="PF08448">
    <property type="entry name" value="PAS_4"/>
    <property type="match status" value="1"/>
</dbReference>
<dbReference type="EMBL" id="JBHSZG010000008">
    <property type="protein sequence ID" value="MFC7137872.1"/>
    <property type="molecule type" value="Genomic_DNA"/>
</dbReference>
<feature type="domain" description="PAS fold-4" evidence="1">
    <location>
        <begin position="61"/>
        <end position="168"/>
    </location>
</feature>
<reference evidence="2 3" key="1">
    <citation type="journal article" date="2019" name="Int. J. Syst. Evol. Microbiol.">
        <title>The Global Catalogue of Microorganisms (GCM) 10K type strain sequencing project: providing services to taxonomists for standard genome sequencing and annotation.</title>
        <authorList>
            <consortium name="The Broad Institute Genomics Platform"/>
            <consortium name="The Broad Institute Genome Sequencing Center for Infectious Disease"/>
            <person name="Wu L."/>
            <person name="Ma J."/>
        </authorList>
    </citation>
    <scope>NUCLEOTIDE SEQUENCE [LARGE SCALE GENOMIC DNA]</scope>
    <source>
        <strain evidence="2 3">DT92</strain>
    </source>
</reference>
<gene>
    <name evidence="2" type="ORF">ACFQRB_18340</name>
</gene>
<sequence length="174" mass="19932">MSADYRIDVRGVTRWYEGLVTPVGDADGDGGRVLLTARGITERKDREHRLVDARDQLRQTLERVSDGFFAITTDWEVTYVNSSGDDVLRRVMHVDDDGLDLVGENLLDHAPEAVESRFYDEFTRSMETQTPVTIEDRYDPIDGWFSVNAYPSESGLSVYFSDISERKRREQGWS</sequence>
<dbReference type="AlphaFoldDB" id="A0ABD5XRX6"/>
<proteinExistence type="predicted"/>
<dbReference type="Gene3D" id="3.30.450.20">
    <property type="entry name" value="PAS domain"/>
    <property type="match status" value="2"/>
</dbReference>
<evidence type="ECO:0000259" key="1">
    <source>
        <dbReference type="Pfam" id="PF08448"/>
    </source>
</evidence>
<accession>A0ABD5XRX6</accession>
<dbReference type="InterPro" id="IPR035965">
    <property type="entry name" value="PAS-like_dom_sf"/>
</dbReference>
<evidence type="ECO:0000313" key="3">
    <source>
        <dbReference type="Proteomes" id="UP001596368"/>
    </source>
</evidence>
<dbReference type="Proteomes" id="UP001596368">
    <property type="component" value="Unassembled WGS sequence"/>
</dbReference>
<keyword evidence="3" id="KW-1185">Reference proteome</keyword>
<dbReference type="SUPFAM" id="SSF55785">
    <property type="entry name" value="PYP-like sensor domain (PAS domain)"/>
    <property type="match status" value="1"/>
</dbReference>
<dbReference type="InterPro" id="IPR013656">
    <property type="entry name" value="PAS_4"/>
</dbReference>
<protein>
    <submittedName>
        <fullName evidence="2">PAS domain-containing protein</fullName>
    </submittedName>
</protein>